<proteinExistence type="predicted"/>
<dbReference type="PROSITE" id="PS50935">
    <property type="entry name" value="SSB"/>
    <property type="match status" value="2"/>
</dbReference>
<dbReference type="RefSeq" id="WP_068367217.1">
    <property type="nucleotide sequence ID" value="NZ_KQ960172.1"/>
</dbReference>
<protein>
    <recommendedName>
        <fullName evidence="6">Single-strand binding family protein</fullName>
    </recommendedName>
</protein>
<dbReference type="AlphaFoldDB" id="A0A134AHF7"/>
<dbReference type="OrthoDB" id="95688at2"/>
<dbReference type="Gene3D" id="2.40.50.140">
    <property type="entry name" value="Nucleic acid-binding proteins"/>
    <property type="match status" value="2"/>
</dbReference>
<evidence type="ECO:0000313" key="4">
    <source>
        <dbReference type="EMBL" id="KXB67157.1"/>
    </source>
</evidence>
<dbReference type="InterPro" id="IPR012340">
    <property type="entry name" value="NA-bd_OB-fold"/>
</dbReference>
<keyword evidence="1 2" id="KW-0238">DNA-binding</keyword>
<dbReference type="SUPFAM" id="SSF50249">
    <property type="entry name" value="Nucleic acid-binding proteins"/>
    <property type="match status" value="1"/>
</dbReference>
<reference evidence="5" key="1">
    <citation type="submission" date="2016-01" db="EMBL/GenBank/DDBJ databases">
        <authorList>
            <person name="Mitreva M."/>
            <person name="Pepin K.H."/>
            <person name="Mihindukulasuriya K.A."/>
            <person name="Fulton R."/>
            <person name="Fronick C."/>
            <person name="O'Laughlin M."/>
            <person name="Miner T."/>
            <person name="Herter B."/>
            <person name="Rosa B.A."/>
            <person name="Cordes M."/>
            <person name="Tomlinson C."/>
            <person name="Wollam A."/>
            <person name="Palsikar V.B."/>
            <person name="Mardis E.R."/>
            <person name="Wilson R.K."/>
        </authorList>
    </citation>
    <scope>NUCLEOTIDE SEQUENCE [LARGE SCALE GENOMIC DNA]</scope>
    <source>
        <strain evidence="5">DNF00729</strain>
    </source>
</reference>
<evidence type="ECO:0000313" key="5">
    <source>
        <dbReference type="Proteomes" id="UP000070442"/>
    </source>
</evidence>
<dbReference type="InterPro" id="IPR000424">
    <property type="entry name" value="Primosome_PriB/ssb"/>
</dbReference>
<dbReference type="GO" id="GO:0003697">
    <property type="term" value="F:single-stranded DNA binding"/>
    <property type="evidence" value="ECO:0007669"/>
    <property type="project" value="InterPro"/>
</dbReference>
<comment type="caution">
    <text evidence="4">The sequence shown here is derived from an EMBL/GenBank/DDBJ whole genome shotgun (WGS) entry which is preliminary data.</text>
</comment>
<name>A0A134AHF7_9FIRM</name>
<dbReference type="STRING" id="755172.HMPREF1863_00629"/>
<dbReference type="EMBL" id="LSDG01000022">
    <property type="protein sequence ID" value="KXB67157.1"/>
    <property type="molecule type" value="Genomic_DNA"/>
</dbReference>
<evidence type="ECO:0000256" key="3">
    <source>
        <dbReference type="SAM" id="MobiDB-lite"/>
    </source>
</evidence>
<dbReference type="Proteomes" id="UP000070442">
    <property type="component" value="Unassembled WGS sequence"/>
</dbReference>
<sequence length="228" mass="26145">MTQNKDKKRIVQEGYIAEDIKIEAAISKEGKPFSVANFSIVFENEGGEREYRPVSAYKHNIDKVMDLKKGDLIRVYGTEQEYSKKSGEKAVSINLNDCDLLEGVKRQDIVSLRGNLTQDVSLTDITTREGEKIQVANFFIVYKDENGEKASRSISAYGKNALKVADLKQGDFVHVQGVEKHYKNKEGKDRTSVHLYSFKMLKAKEDRQKNKEVDREDKKMKNQDEREI</sequence>
<evidence type="ECO:0000256" key="2">
    <source>
        <dbReference type="PROSITE-ProRule" id="PRU00252"/>
    </source>
</evidence>
<evidence type="ECO:0008006" key="6">
    <source>
        <dbReference type="Google" id="ProtNLM"/>
    </source>
</evidence>
<dbReference type="PATRIC" id="fig|755172.3.peg.603"/>
<feature type="region of interest" description="Disordered" evidence="3">
    <location>
        <begin position="205"/>
        <end position="228"/>
    </location>
</feature>
<organism evidence="4 5">
    <name type="scientific">Aedoeadaptatus coxii</name>
    <dbReference type="NCBI Taxonomy" id="755172"/>
    <lineage>
        <taxon>Bacteria</taxon>
        <taxon>Bacillati</taxon>
        <taxon>Bacillota</taxon>
        <taxon>Tissierellia</taxon>
        <taxon>Tissierellales</taxon>
        <taxon>Peptoniphilaceae</taxon>
        <taxon>Aedoeadaptatus</taxon>
    </lineage>
</organism>
<accession>A0A134AHF7</accession>
<evidence type="ECO:0000256" key="1">
    <source>
        <dbReference type="ARBA" id="ARBA00023125"/>
    </source>
</evidence>
<gene>
    <name evidence="4" type="ORF">HMPREF1863_00629</name>
</gene>
<keyword evidence="5" id="KW-1185">Reference proteome</keyword>